<name>A0ABU7S535_9ACTN</name>
<dbReference type="InterPro" id="IPR050194">
    <property type="entry name" value="Glycosyltransferase_grp1"/>
</dbReference>
<dbReference type="Pfam" id="PF13692">
    <property type="entry name" value="Glyco_trans_1_4"/>
    <property type="match status" value="1"/>
</dbReference>
<dbReference type="GO" id="GO:0016757">
    <property type="term" value="F:glycosyltransferase activity"/>
    <property type="evidence" value="ECO:0007669"/>
    <property type="project" value="UniProtKB-KW"/>
</dbReference>
<gene>
    <name evidence="4" type="ORF">V1633_35805</name>
</gene>
<feature type="domain" description="Glycosyltransferase subfamily 4-like N-terminal" evidence="3">
    <location>
        <begin position="18"/>
        <end position="195"/>
    </location>
</feature>
<comment type="caution">
    <text evidence="4">The sequence shown here is derived from an EMBL/GenBank/DDBJ whole genome shotgun (WGS) entry which is preliminary data.</text>
</comment>
<keyword evidence="5" id="KW-1185">Reference proteome</keyword>
<proteinExistence type="predicted"/>
<protein>
    <submittedName>
        <fullName evidence="4">Glycosyltransferase family 4 protein</fullName>
        <ecNumber evidence="4">2.4.-.-</ecNumber>
    </submittedName>
</protein>
<evidence type="ECO:0000313" key="5">
    <source>
        <dbReference type="Proteomes" id="UP001332243"/>
    </source>
</evidence>
<organism evidence="4 5">
    <name type="scientific">Plantactinospora sonchi</name>
    <dbReference type="NCBI Taxonomy" id="1544735"/>
    <lineage>
        <taxon>Bacteria</taxon>
        <taxon>Bacillati</taxon>
        <taxon>Actinomycetota</taxon>
        <taxon>Actinomycetes</taxon>
        <taxon>Micromonosporales</taxon>
        <taxon>Micromonosporaceae</taxon>
        <taxon>Plantactinospora</taxon>
    </lineage>
</organism>
<dbReference type="Gene3D" id="3.40.50.2000">
    <property type="entry name" value="Glycogen Phosphorylase B"/>
    <property type="match status" value="2"/>
</dbReference>
<evidence type="ECO:0000313" key="4">
    <source>
        <dbReference type="EMBL" id="MEE6263827.1"/>
    </source>
</evidence>
<dbReference type="EC" id="2.4.-.-" evidence="4"/>
<dbReference type="Pfam" id="PF13439">
    <property type="entry name" value="Glyco_transf_4"/>
    <property type="match status" value="1"/>
</dbReference>
<dbReference type="CDD" id="cd03801">
    <property type="entry name" value="GT4_PimA-like"/>
    <property type="match status" value="1"/>
</dbReference>
<evidence type="ECO:0000259" key="3">
    <source>
        <dbReference type="Pfam" id="PF13439"/>
    </source>
</evidence>
<dbReference type="RefSeq" id="WP_331218622.1">
    <property type="nucleotide sequence ID" value="NZ_JAZGQK010000044.1"/>
</dbReference>
<reference evidence="4 5" key="1">
    <citation type="submission" date="2024-01" db="EMBL/GenBank/DDBJ databases">
        <title>Genome insights into Plantactinospora sonchi sp. nov.</title>
        <authorList>
            <person name="Wang L."/>
        </authorList>
    </citation>
    <scope>NUCLEOTIDE SEQUENCE [LARGE SCALE GENOMIC DNA]</scope>
    <source>
        <strain evidence="4 5">NEAU-QY2</strain>
    </source>
</reference>
<accession>A0ABU7S535</accession>
<dbReference type="InterPro" id="IPR028098">
    <property type="entry name" value="Glyco_trans_4-like_N"/>
</dbReference>
<dbReference type="PANTHER" id="PTHR45947:SF3">
    <property type="entry name" value="SULFOQUINOVOSYL TRANSFERASE SQD2"/>
    <property type="match status" value="1"/>
</dbReference>
<dbReference type="Proteomes" id="UP001332243">
    <property type="component" value="Unassembled WGS sequence"/>
</dbReference>
<evidence type="ECO:0000256" key="2">
    <source>
        <dbReference type="ARBA" id="ARBA00022679"/>
    </source>
</evidence>
<evidence type="ECO:0000256" key="1">
    <source>
        <dbReference type="ARBA" id="ARBA00022676"/>
    </source>
</evidence>
<dbReference type="PANTHER" id="PTHR45947">
    <property type="entry name" value="SULFOQUINOVOSYL TRANSFERASE SQD2"/>
    <property type="match status" value="1"/>
</dbReference>
<keyword evidence="1 4" id="KW-0328">Glycosyltransferase</keyword>
<dbReference type="EMBL" id="JAZGQK010000044">
    <property type="protein sequence ID" value="MEE6263827.1"/>
    <property type="molecule type" value="Genomic_DNA"/>
</dbReference>
<sequence>MIESILIFSRATPFHHTGGMETLAWSLATELARTVPAVRVVTTGIPDRSGAFSADGVEVVPLSATRPGRYSPAWWRRSRDYWNSLPAPPSAVLSVSAGGYAVIRARSRHPWTPFVLQAHGTSMMEIGSKLRARDLRSLATAPKNAAWLVRDLVRYRDFDRIVAVGARVAESLVASPQRWSVRPDRVALIPNGVRPADHGFDLPARRAVRTELGIGDRVTVVGCVGRLHVQKRLDRALRAAAVLRDRGAGERYRFLLVGDGPDESRLRGLVHDLRLAEMVTFVGRVPPDGVRSYYAAADIALLTTARLEVGLPMAILEALASGLPCVVPTGAAGPAALDPVLHEVDPGDAGRLAEVLTGVPRPDGGRPSLLPAELTLDHCAGSYLSLLEELRGGHGTP</sequence>
<dbReference type="SUPFAM" id="SSF53756">
    <property type="entry name" value="UDP-Glycosyltransferase/glycogen phosphorylase"/>
    <property type="match status" value="1"/>
</dbReference>
<keyword evidence="2 4" id="KW-0808">Transferase</keyword>